<protein>
    <submittedName>
        <fullName evidence="2">6441_t:CDS:1</fullName>
    </submittedName>
</protein>
<dbReference type="OrthoDB" id="10329160at2759"/>
<feature type="coiled-coil region" evidence="1">
    <location>
        <begin position="106"/>
        <end position="189"/>
    </location>
</feature>
<dbReference type="Gene3D" id="1.20.1170.10">
    <property type="match status" value="1"/>
</dbReference>
<dbReference type="AlphaFoldDB" id="A0A9N8ZG86"/>
<keyword evidence="3" id="KW-1185">Reference proteome</keyword>
<organism evidence="2 3">
    <name type="scientific">Paraglomus brasilianum</name>
    <dbReference type="NCBI Taxonomy" id="144538"/>
    <lineage>
        <taxon>Eukaryota</taxon>
        <taxon>Fungi</taxon>
        <taxon>Fungi incertae sedis</taxon>
        <taxon>Mucoromycota</taxon>
        <taxon>Glomeromycotina</taxon>
        <taxon>Glomeromycetes</taxon>
        <taxon>Paraglomerales</taxon>
        <taxon>Paraglomeraceae</taxon>
        <taxon>Paraglomus</taxon>
    </lineage>
</organism>
<dbReference type="SUPFAM" id="SSF58100">
    <property type="entry name" value="Bacterial hemolysins"/>
    <property type="match status" value="1"/>
</dbReference>
<name>A0A9N8ZG86_9GLOM</name>
<comment type="caution">
    <text evidence="2">The sequence shown here is derived from an EMBL/GenBank/DDBJ whole genome shotgun (WGS) entry which is preliminary data.</text>
</comment>
<sequence>MRVTNDDGTIDNAVTDLLDTPLPDGRQLVNCMSTALVLLRECEQVTPDDDAIKQNIESVKREKTNFQDLCHKSLRHSMKLADHADDAAIYFQCILELEGGCPQSFLEAFSNLLENAQSLRSEAEELKMGYKSIIEKLQETKQNLEECQEQLEFCKKLVNESSRSLTEQLAEANKQKEKMRENVNTFFENVMFCIAPVMRWEMLIALPLVKPYILKLVDAFTNGDAVKIKKLLEPIHSGINRLSKDQNDLKLLIVNICNINYQIQMFETFWSAQVMALEEIICRFQRLPQTSQTLQLFPPTVTALKNKYTELKEDCMKYSSNCQLVLDKDALATN</sequence>
<evidence type="ECO:0000256" key="1">
    <source>
        <dbReference type="SAM" id="Coils"/>
    </source>
</evidence>
<keyword evidence="1" id="KW-0175">Coiled coil</keyword>
<proteinExistence type="predicted"/>
<gene>
    <name evidence="2" type="ORF">PBRASI_LOCUS2237</name>
</gene>
<dbReference type="EMBL" id="CAJVPI010000169">
    <property type="protein sequence ID" value="CAG8493576.1"/>
    <property type="molecule type" value="Genomic_DNA"/>
</dbReference>
<dbReference type="Proteomes" id="UP000789739">
    <property type="component" value="Unassembled WGS sequence"/>
</dbReference>
<evidence type="ECO:0000313" key="3">
    <source>
        <dbReference type="Proteomes" id="UP000789739"/>
    </source>
</evidence>
<evidence type="ECO:0000313" key="2">
    <source>
        <dbReference type="EMBL" id="CAG8493576.1"/>
    </source>
</evidence>
<accession>A0A9N8ZG86</accession>
<reference evidence="2" key="1">
    <citation type="submission" date="2021-06" db="EMBL/GenBank/DDBJ databases">
        <authorList>
            <person name="Kallberg Y."/>
            <person name="Tangrot J."/>
            <person name="Rosling A."/>
        </authorList>
    </citation>
    <scope>NUCLEOTIDE SEQUENCE</scope>
    <source>
        <strain evidence="2">BR232B</strain>
    </source>
</reference>